<sequence length="113" mass="13074">MKANTIIKRIRESKLSRKDLKEIANTIVYQMAALDAQSLYEYAPGDYVKWPSRKAGQLMFGIVRKLNRKSVGIDAKDGRLWRVAPSFLEKSSQEEYDKAPEFMVSLLRLPRPR</sequence>
<protein>
    <submittedName>
        <fullName evidence="1">Uncharacterized protein</fullName>
    </submittedName>
</protein>
<gene>
    <name evidence="1" type="ORF">LCGC14_0399630</name>
</gene>
<name>A0A0F9VJ18_9ZZZZ</name>
<reference evidence="1" key="1">
    <citation type="journal article" date="2015" name="Nature">
        <title>Complex archaea that bridge the gap between prokaryotes and eukaryotes.</title>
        <authorList>
            <person name="Spang A."/>
            <person name="Saw J.H."/>
            <person name="Jorgensen S.L."/>
            <person name="Zaremba-Niedzwiedzka K."/>
            <person name="Martijn J."/>
            <person name="Lind A.E."/>
            <person name="van Eijk R."/>
            <person name="Schleper C."/>
            <person name="Guy L."/>
            <person name="Ettema T.J."/>
        </authorList>
    </citation>
    <scope>NUCLEOTIDE SEQUENCE</scope>
</reference>
<dbReference type="AlphaFoldDB" id="A0A0F9VJ18"/>
<comment type="caution">
    <text evidence="1">The sequence shown here is derived from an EMBL/GenBank/DDBJ whole genome shotgun (WGS) entry which is preliminary data.</text>
</comment>
<dbReference type="EMBL" id="LAZR01000342">
    <property type="protein sequence ID" value="KKN73521.1"/>
    <property type="molecule type" value="Genomic_DNA"/>
</dbReference>
<accession>A0A0F9VJ18</accession>
<organism evidence="1">
    <name type="scientific">marine sediment metagenome</name>
    <dbReference type="NCBI Taxonomy" id="412755"/>
    <lineage>
        <taxon>unclassified sequences</taxon>
        <taxon>metagenomes</taxon>
        <taxon>ecological metagenomes</taxon>
    </lineage>
</organism>
<evidence type="ECO:0000313" key="1">
    <source>
        <dbReference type="EMBL" id="KKN73521.1"/>
    </source>
</evidence>
<proteinExistence type="predicted"/>